<reference evidence="2 3" key="1">
    <citation type="submission" date="2021-09" db="EMBL/GenBank/DDBJ databases">
        <title>Whole genome sequence of Nocardioides sp. GBK3QG-3.</title>
        <authorList>
            <person name="Tuo L."/>
        </authorList>
    </citation>
    <scope>NUCLEOTIDE SEQUENCE [LARGE SCALE GENOMIC DNA]</scope>
    <source>
        <strain evidence="2 3">GBK3QG-3</strain>
    </source>
</reference>
<keyword evidence="1" id="KW-0732">Signal</keyword>
<evidence type="ECO:0008006" key="4">
    <source>
        <dbReference type="Google" id="ProtNLM"/>
    </source>
</evidence>
<feature type="signal peptide" evidence="1">
    <location>
        <begin position="1"/>
        <end position="29"/>
    </location>
</feature>
<feature type="chain" id="PRO_5046898845" description="Secreted protein" evidence="1">
    <location>
        <begin position="30"/>
        <end position="140"/>
    </location>
</feature>
<evidence type="ECO:0000313" key="2">
    <source>
        <dbReference type="EMBL" id="MBZ5739884.1"/>
    </source>
</evidence>
<accession>A0ABS7UFS4</accession>
<evidence type="ECO:0000256" key="1">
    <source>
        <dbReference type="SAM" id="SignalP"/>
    </source>
</evidence>
<comment type="caution">
    <text evidence="2">The sequence shown here is derived from an EMBL/GenBank/DDBJ whole genome shotgun (WGS) entry which is preliminary data.</text>
</comment>
<proteinExistence type="predicted"/>
<keyword evidence="3" id="KW-1185">Reference proteome</keyword>
<gene>
    <name evidence="2" type="ORF">K8U61_17045</name>
</gene>
<protein>
    <recommendedName>
        <fullName evidence="4">Secreted protein</fullName>
    </recommendedName>
</protein>
<sequence>MLIRRSPAIVLSLVLGAAALLVVPGAAWSDGGTATDVAKGKDGCDKNTSSRAVVKVGTLENNNARLLVVGTVWSDDSDVWVWKLKHNGDVSDDGRATGDEDTDRAFRIQRTMFNGVGTDDIVFRAENQRTGEVCRATVSY</sequence>
<dbReference type="EMBL" id="JAIQZJ010000011">
    <property type="protein sequence ID" value="MBZ5739884.1"/>
    <property type="molecule type" value="Genomic_DNA"/>
</dbReference>
<dbReference type="RefSeq" id="WP_224124243.1">
    <property type="nucleotide sequence ID" value="NZ_JAIQZJ010000011.1"/>
</dbReference>
<evidence type="ECO:0000313" key="3">
    <source>
        <dbReference type="Proteomes" id="UP000780875"/>
    </source>
</evidence>
<organism evidence="2 3">
    <name type="scientific">Nocardioides mangrovi</name>
    <dbReference type="NCBI Taxonomy" id="2874580"/>
    <lineage>
        <taxon>Bacteria</taxon>
        <taxon>Bacillati</taxon>
        <taxon>Actinomycetota</taxon>
        <taxon>Actinomycetes</taxon>
        <taxon>Propionibacteriales</taxon>
        <taxon>Nocardioidaceae</taxon>
        <taxon>Nocardioides</taxon>
    </lineage>
</organism>
<name>A0ABS7UFS4_9ACTN</name>
<dbReference type="Proteomes" id="UP000780875">
    <property type="component" value="Unassembled WGS sequence"/>
</dbReference>